<dbReference type="InterPro" id="IPR002347">
    <property type="entry name" value="SDR_fam"/>
</dbReference>
<dbReference type="STRING" id="1555112.LIP_0859"/>
<protein>
    <submittedName>
        <fullName evidence="2">Ketoreductase</fullName>
    </submittedName>
</protein>
<sequence length="253" mass="26113">MQKTSRGLEGKVAVVTGGGSGIGRATALHFHSAGAKVLVAGRRADALAETVAGRPDMAWVTADVRREDDAATVIATALELWDRIDVLVNNAGVFSRGPLEEVTTGLVQKLFETNVLGPTLLAKAAVPHLKVTRGSIVNVSSTFGHKASPMIGHCAASKAALEHLTRCWALELAPHGVRVNAVAPGPTEPPALAASGLPPTVTDTIKNEEARKVPLGRRGEPDDVAAWIVALANPGSAWVTGQVLCVDGGLSVA</sequence>
<dbReference type="InterPro" id="IPR036291">
    <property type="entry name" value="NAD(P)-bd_dom_sf"/>
</dbReference>
<gene>
    <name evidence="2" type="ORF">LIP_0859</name>
</gene>
<reference evidence="3" key="1">
    <citation type="submission" date="2015-07" db="EMBL/GenBank/DDBJ databases">
        <title>Complete genome sequence and phylogenetic analysis of Limnochorda pilosa.</title>
        <authorList>
            <person name="Watanabe M."/>
            <person name="Kojima H."/>
            <person name="Fukui M."/>
        </authorList>
    </citation>
    <scope>NUCLEOTIDE SEQUENCE [LARGE SCALE GENOMIC DNA]</scope>
    <source>
        <strain evidence="3">HC45</strain>
    </source>
</reference>
<keyword evidence="3" id="KW-1185">Reference proteome</keyword>
<dbReference type="KEGG" id="lpil:LIP_0859"/>
<dbReference type="OrthoDB" id="9803333at2"/>
<proteinExistence type="predicted"/>
<dbReference type="CDD" id="cd05233">
    <property type="entry name" value="SDR_c"/>
    <property type="match status" value="1"/>
</dbReference>
<evidence type="ECO:0000256" key="1">
    <source>
        <dbReference type="ARBA" id="ARBA00023002"/>
    </source>
</evidence>
<dbReference type="RefSeq" id="WP_068141489.1">
    <property type="nucleotide sequence ID" value="NZ_AP014924.1"/>
</dbReference>
<reference evidence="3" key="2">
    <citation type="journal article" date="2016" name="Int. J. Syst. Evol. Microbiol.">
        <title>Complete genome sequence and cell structure of Limnochorda pilosa, a Gram-negative spore-former within the phylum Firmicutes.</title>
        <authorList>
            <person name="Watanabe M."/>
            <person name="Kojima H."/>
            <person name="Fukui M."/>
        </authorList>
    </citation>
    <scope>NUCLEOTIDE SEQUENCE [LARGE SCALE GENOMIC DNA]</scope>
    <source>
        <strain evidence="3">HC45</strain>
    </source>
</reference>
<dbReference type="Proteomes" id="UP000065807">
    <property type="component" value="Chromosome"/>
</dbReference>
<organism evidence="2 3">
    <name type="scientific">Limnochorda pilosa</name>
    <dbReference type="NCBI Taxonomy" id="1555112"/>
    <lineage>
        <taxon>Bacteria</taxon>
        <taxon>Bacillati</taxon>
        <taxon>Bacillota</taxon>
        <taxon>Limnochordia</taxon>
        <taxon>Limnochordales</taxon>
        <taxon>Limnochordaceae</taxon>
        <taxon>Limnochorda</taxon>
    </lineage>
</organism>
<dbReference type="PRINTS" id="PR00081">
    <property type="entry name" value="GDHRDH"/>
</dbReference>
<evidence type="ECO:0000313" key="3">
    <source>
        <dbReference type="Proteomes" id="UP000065807"/>
    </source>
</evidence>
<dbReference type="Pfam" id="PF13561">
    <property type="entry name" value="adh_short_C2"/>
    <property type="match status" value="1"/>
</dbReference>
<dbReference type="FunFam" id="3.40.50.720:FF:000084">
    <property type="entry name" value="Short-chain dehydrogenase reductase"/>
    <property type="match status" value="1"/>
</dbReference>
<dbReference type="PRINTS" id="PR00080">
    <property type="entry name" value="SDRFAMILY"/>
</dbReference>
<dbReference type="Gene3D" id="3.40.50.720">
    <property type="entry name" value="NAD(P)-binding Rossmann-like Domain"/>
    <property type="match status" value="1"/>
</dbReference>
<accession>A0A0K2SHX2</accession>
<dbReference type="PANTHER" id="PTHR43975:SF2">
    <property type="entry name" value="EG:BACR7A4.14 PROTEIN-RELATED"/>
    <property type="match status" value="1"/>
</dbReference>
<dbReference type="SUPFAM" id="SSF51735">
    <property type="entry name" value="NAD(P)-binding Rossmann-fold domains"/>
    <property type="match status" value="1"/>
</dbReference>
<dbReference type="AlphaFoldDB" id="A0A0K2SHX2"/>
<dbReference type="GO" id="GO:0008206">
    <property type="term" value="P:bile acid metabolic process"/>
    <property type="evidence" value="ECO:0007669"/>
    <property type="project" value="UniProtKB-ARBA"/>
</dbReference>
<dbReference type="GO" id="GO:0016491">
    <property type="term" value="F:oxidoreductase activity"/>
    <property type="evidence" value="ECO:0007669"/>
    <property type="project" value="UniProtKB-KW"/>
</dbReference>
<keyword evidence="1" id="KW-0560">Oxidoreductase</keyword>
<name>A0A0K2SHX2_LIMPI</name>
<dbReference type="PANTHER" id="PTHR43975">
    <property type="entry name" value="ZGC:101858"/>
    <property type="match status" value="1"/>
</dbReference>
<dbReference type="EMBL" id="AP014924">
    <property type="protein sequence ID" value="BAS26716.1"/>
    <property type="molecule type" value="Genomic_DNA"/>
</dbReference>
<evidence type="ECO:0000313" key="2">
    <source>
        <dbReference type="EMBL" id="BAS26716.1"/>
    </source>
</evidence>